<dbReference type="Gene3D" id="1.25.40.10">
    <property type="entry name" value="Tetratricopeptide repeat domain"/>
    <property type="match status" value="1"/>
</dbReference>
<dbReference type="AlphaFoldDB" id="A0AAW0AZ69"/>
<proteinExistence type="predicted"/>
<keyword evidence="2" id="KW-1185">Reference proteome</keyword>
<dbReference type="SUPFAM" id="SSF81901">
    <property type="entry name" value="HCP-like"/>
    <property type="match status" value="1"/>
</dbReference>
<organism evidence="1 2">
    <name type="scientific">Favolaschia claudopus</name>
    <dbReference type="NCBI Taxonomy" id="2862362"/>
    <lineage>
        <taxon>Eukaryota</taxon>
        <taxon>Fungi</taxon>
        <taxon>Dikarya</taxon>
        <taxon>Basidiomycota</taxon>
        <taxon>Agaricomycotina</taxon>
        <taxon>Agaricomycetes</taxon>
        <taxon>Agaricomycetidae</taxon>
        <taxon>Agaricales</taxon>
        <taxon>Marasmiineae</taxon>
        <taxon>Mycenaceae</taxon>
        <taxon>Favolaschia</taxon>
    </lineage>
</organism>
<reference evidence="1 2" key="1">
    <citation type="journal article" date="2024" name="J Genomics">
        <title>Draft genome sequencing and assembly of Favolaschia claudopus CIRM-BRFM 2984 isolated from oak limbs.</title>
        <authorList>
            <person name="Navarro D."/>
            <person name="Drula E."/>
            <person name="Chaduli D."/>
            <person name="Cazenave R."/>
            <person name="Ahrendt S."/>
            <person name="Wang J."/>
            <person name="Lipzen A."/>
            <person name="Daum C."/>
            <person name="Barry K."/>
            <person name="Grigoriev I.V."/>
            <person name="Favel A."/>
            <person name="Rosso M.N."/>
            <person name="Martin F."/>
        </authorList>
    </citation>
    <scope>NUCLEOTIDE SEQUENCE [LARGE SCALE GENOMIC DNA]</scope>
    <source>
        <strain evidence="1 2">CIRM-BRFM 2984</strain>
    </source>
</reference>
<protein>
    <recommendedName>
        <fullName evidence="3">TPR-like protein</fullName>
    </recommendedName>
</protein>
<evidence type="ECO:0000313" key="2">
    <source>
        <dbReference type="Proteomes" id="UP001362999"/>
    </source>
</evidence>
<accession>A0AAW0AZ69</accession>
<dbReference type="Proteomes" id="UP001362999">
    <property type="component" value="Unassembled WGS sequence"/>
</dbReference>
<sequence length="783" mass="88148">MKRGYPLYEPAPQSTLPEEYQEHGVSIGDVGRVTDQGIFEFFFNVFLSANHPININTPPGFVPMHPPYNPNSTDVTRVAIPPGSHVSTATIQKEDRDDVQDFPGGEFFFSCDGMSGAVLALPEGGHRQTLQRLSKLRQYVNTYAASWYEYITHDMERELANGDLCLITGHEKARSWGMSSYDGDDQSNFSIRFRRGDTNRYHWVGVPGQKNPSRPKSHDEPNGPLNHAVFLHGWTITLGTSFWRRVFGTAVAVETPSMEEFNAHLAKDGGFSVAYAQGWFFLRWPFGSAGSSGVGGSGARHDRAVTLSDFPLSSKVCNPAQLINEYILRKVPNAPVVLSHDDEWCTLLGEDTTSPSALEFIKRIETHFTISEADGGVYLVPKQIQMAEQDIKLGKLNERVDKCKATVNRSAQWGANGVKPLAELASAYLERYLVTRAVEDLKQAVVAQRQAVQLCPVWNPMYTALLGDLANLLRAQFHALEELDTINEAIERFRKMTSLLTRAHKFYSFALENLGSALHTRFIHIGNREDIDDAIQCLEEALTLRPVPHPERSNTLHALANIIQTLSTKTGNISDNDKALELHRKALALHLARDEKRAKSLYQLAAAFENRFETWGDVTKIDEAIELLREARVIPSARAVEQERVGIMLALLLGLRFGVKKEESDIEEILELLREIRQARSAPDPEWIRTLDNIEAIVVECRGKGRRKQDQDRSDIGEVLRASGPKLVSSMEDLLYNYVQIDMGGCRVTRLNQFDISTEVLVWRDWAQIFDNPQSREEEHRNI</sequence>
<name>A0AAW0AZ69_9AGAR</name>
<dbReference type="EMBL" id="JAWWNJ010000046">
    <property type="protein sequence ID" value="KAK7018184.1"/>
    <property type="molecule type" value="Genomic_DNA"/>
</dbReference>
<dbReference type="InterPro" id="IPR011990">
    <property type="entry name" value="TPR-like_helical_dom_sf"/>
</dbReference>
<evidence type="ECO:0000313" key="1">
    <source>
        <dbReference type="EMBL" id="KAK7018184.1"/>
    </source>
</evidence>
<comment type="caution">
    <text evidence="1">The sequence shown here is derived from an EMBL/GenBank/DDBJ whole genome shotgun (WGS) entry which is preliminary data.</text>
</comment>
<evidence type="ECO:0008006" key="3">
    <source>
        <dbReference type="Google" id="ProtNLM"/>
    </source>
</evidence>
<gene>
    <name evidence="1" type="ORF">R3P38DRAFT_3274317</name>
</gene>